<feature type="region of interest" description="Disordered" evidence="1">
    <location>
        <begin position="1"/>
        <end position="31"/>
    </location>
</feature>
<dbReference type="AlphaFoldDB" id="A0AAN9SNY3"/>
<evidence type="ECO:0000313" key="3">
    <source>
        <dbReference type="Proteomes" id="UP001386955"/>
    </source>
</evidence>
<dbReference type="Proteomes" id="UP001386955">
    <property type="component" value="Unassembled WGS sequence"/>
</dbReference>
<sequence length="85" mass="10310">MEGWNRTGYGRETNDNSKERDEKRSSKRKKAERAALLEKVNVYNYPLEEYNKVLDMEKFQYTEEDEEEPEVEYVEGYDELEEEET</sequence>
<name>A0AAN9SNY3_PSOTE</name>
<feature type="compositionally biased region" description="Basic and acidic residues" evidence="1">
    <location>
        <begin position="12"/>
        <end position="24"/>
    </location>
</feature>
<protein>
    <submittedName>
        <fullName evidence="2">Uncharacterized protein</fullName>
    </submittedName>
</protein>
<organism evidence="2 3">
    <name type="scientific">Psophocarpus tetragonolobus</name>
    <name type="common">Winged bean</name>
    <name type="synonym">Dolichos tetragonolobus</name>
    <dbReference type="NCBI Taxonomy" id="3891"/>
    <lineage>
        <taxon>Eukaryota</taxon>
        <taxon>Viridiplantae</taxon>
        <taxon>Streptophyta</taxon>
        <taxon>Embryophyta</taxon>
        <taxon>Tracheophyta</taxon>
        <taxon>Spermatophyta</taxon>
        <taxon>Magnoliopsida</taxon>
        <taxon>eudicotyledons</taxon>
        <taxon>Gunneridae</taxon>
        <taxon>Pentapetalae</taxon>
        <taxon>rosids</taxon>
        <taxon>fabids</taxon>
        <taxon>Fabales</taxon>
        <taxon>Fabaceae</taxon>
        <taxon>Papilionoideae</taxon>
        <taxon>50 kb inversion clade</taxon>
        <taxon>NPAAA clade</taxon>
        <taxon>indigoferoid/millettioid clade</taxon>
        <taxon>Phaseoleae</taxon>
        <taxon>Psophocarpus</taxon>
    </lineage>
</organism>
<dbReference type="EMBL" id="JAYMYS010000003">
    <property type="protein sequence ID" value="KAK7400215.1"/>
    <property type="molecule type" value="Genomic_DNA"/>
</dbReference>
<keyword evidence="3" id="KW-1185">Reference proteome</keyword>
<evidence type="ECO:0000313" key="2">
    <source>
        <dbReference type="EMBL" id="KAK7400215.1"/>
    </source>
</evidence>
<proteinExistence type="predicted"/>
<accession>A0AAN9SNY3</accession>
<feature type="region of interest" description="Disordered" evidence="1">
    <location>
        <begin position="61"/>
        <end position="85"/>
    </location>
</feature>
<reference evidence="2 3" key="1">
    <citation type="submission" date="2024-01" db="EMBL/GenBank/DDBJ databases">
        <title>The genomes of 5 underutilized Papilionoideae crops provide insights into root nodulation and disease resistanc.</title>
        <authorList>
            <person name="Jiang F."/>
        </authorList>
    </citation>
    <scope>NUCLEOTIDE SEQUENCE [LARGE SCALE GENOMIC DNA]</scope>
    <source>
        <strain evidence="2">DUOXIRENSHENG_FW03</strain>
        <tissue evidence="2">Leaves</tissue>
    </source>
</reference>
<comment type="caution">
    <text evidence="2">The sequence shown here is derived from an EMBL/GenBank/DDBJ whole genome shotgun (WGS) entry which is preliminary data.</text>
</comment>
<feature type="compositionally biased region" description="Acidic residues" evidence="1">
    <location>
        <begin position="62"/>
        <end position="85"/>
    </location>
</feature>
<evidence type="ECO:0000256" key="1">
    <source>
        <dbReference type="SAM" id="MobiDB-lite"/>
    </source>
</evidence>
<gene>
    <name evidence="2" type="ORF">VNO78_11415</name>
</gene>